<proteinExistence type="predicted"/>
<protein>
    <submittedName>
        <fullName evidence="2">Xylose isomerase-like protein</fullName>
    </submittedName>
</protein>
<name>A0ABR4H082_9EURO</name>
<reference evidence="2 3" key="1">
    <citation type="submission" date="2024-07" db="EMBL/GenBank/DDBJ databases">
        <title>Section-level genome sequencing and comparative genomics of Aspergillus sections Usti and Cavernicolus.</title>
        <authorList>
            <consortium name="Lawrence Berkeley National Laboratory"/>
            <person name="Nybo J.L."/>
            <person name="Vesth T.C."/>
            <person name="Theobald S."/>
            <person name="Frisvad J.C."/>
            <person name="Larsen T.O."/>
            <person name="Kjaerboelling I."/>
            <person name="Rothschild-Mancinelli K."/>
            <person name="Lyhne E.K."/>
            <person name="Kogle M.E."/>
            <person name="Barry K."/>
            <person name="Clum A."/>
            <person name="Na H."/>
            <person name="Ledsgaard L."/>
            <person name="Lin J."/>
            <person name="Lipzen A."/>
            <person name="Kuo A."/>
            <person name="Riley R."/>
            <person name="Mondo S."/>
            <person name="Labutti K."/>
            <person name="Haridas S."/>
            <person name="Pangalinan J."/>
            <person name="Salamov A.A."/>
            <person name="Simmons B.A."/>
            <person name="Magnuson J.K."/>
            <person name="Chen J."/>
            <person name="Drula E."/>
            <person name="Henrissat B."/>
            <person name="Wiebenga A."/>
            <person name="Lubbers R.J."/>
            <person name="Gomes A.C."/>
            <person name="Makela M.R."/>
            <person name="Stajich J."/>
            <person name="Grigoriev I.V."/>
            <person name="Mortensen U.H."/>
            <person name="De Vries R.P."/>
            <person name="Baker S.E."/>
            <person name="Andersen M.R."/>
        </authorList>
    </citation>
    <scope>NUCLEOTIDE SEQUENCE [LARGE SCALE GENOMIC DNA]</scope>
    <source>
        <strain evidence="2 3">CBS 588.65</strain>
    </source>
</reference>
<dbReference type="SUPFAM" id="SSF51658">
    <property type="entry name" value="Xylose isomerase-like"/>
    <property type="match status" value="1"/>
</dbReference>
<dbReference type="InterPro" id="IPR036237">
    <property type="entry name" value="Xyl_isomerase-like_sf"/>
</dbReference>
<comment type="caution">
    <text evidence="2">The sequence shown here is derived from an EMBL/GenBank/DDBJ whole genome shotgun (WGS) entry which is preliminary data.</text>
</comment>
<evidence type="ECO:0000313" key="2">
    <source>
        <dbReference type="EMBL" id="KAL2808302.1"/>
    </source>
</evidence>
<dbReference type="Pfam" id="PF01261">
    <property type="entry name" value="AP_endonuc_2"/>
    <property type="match status" value="1"/>
</dbReference>
<evidence type="ECO:0000313" key="3">
    <source>
        <dbReference type="Proteomes" id="UP001610334"/>
    </source>
</evidence>
<sequence>MVRNNSTISIASLSLGSWKHHDLTHRLQEASKQGFQGVELFDEDWCQYLKSHQTYHAYDPWDPTTDNLRVARQLADEVHKLGMRIICVQPLRQVVGKTDPIARRESLANAARIFPFLRAFRTDLTFVCASIHTGADITSSYAAVTADLRKLGEMAKAFSAVDGGDTIRIGYEGLSWSDRNTWSSTWEIVRAVNLPNVGLVVDTFHWLAVEYADPYAASKAGLAYSTIDESQDVLNCSITNFLATVPLDKIFLLQLSDAEFVDPLHLESICSPDSPKLQVWSRYHRLFPMEHDRGAYLSVVSIASAIINSGYTGPVSLEVFNSSLHVKHEGVPTEHARRGMDSLRRLFATIGSPRQEMENEEWE</sequence>
<dbReference type="InterPro" id="IPR050312">
    <property type="entry name" value="IolE/XylAMocC-like"/>
</dbReference>
<dbReference type="Proteomes" id="UP001610334">
    <property type="component" value="Unassembled WGS sequence"/>
</dbReference>
<evidence type="ECO:0000259" key="1">
    <source>
        <dbReference type="Pfam" id="PF01261"/>
    </source>
</evidence>
<dbReference type="EMBL" id="JBFXLT010000115">
    <property type="protein sequence ID" value="KAL2808302.1"/>
    <property type="molecule type" value="Genomic_DNA"/>
</dbReference>
<accession>A0ABR4H082</accession>
<organism evidence="2 3">
    <name type="scientific">Aspergillus granulosus</name>
    <dbReference type="NCBI Taxonomy" id="176169"/>
    <lineage>
        <taxon>Eukaryota</taxon>
        <taxon>Fungi</taxon>
        <taxon>Dikarya</taxon>
        <taxon>Ascomycota</taxon>
        <taxon>Pezizomycotina</taxon>
        <taxon>Eurotiomycetes</taxon>
        <taxon>Eurotiomycetidae</taxon>
        <taxon>Eurotiales</taxon>
        <taxon>Aspergillaceae</taxon>
        <taxon>Aspergillus</taxon>
        <taxon>Aspergillus subgen. Nidulantes</taxon>
    </lineage>
</organism>
<feature type="domain" description="Xylose isomerase-like TIM barrel" evidence="1">
    <location>
        <begin position="27"/>
        <end position="345"/>
    </location>
</feature>
<dbReference type="Gene3D" id="3.20.20.150">
    <property type="entry name" value="Divalent-metal-dependent TIM barrel enzymes"/>
    <property type="match status" value="1"/>
</dbReference>
<gene>
    <name evidence="2" type="ORF">BJX63DRAFT_424687</name>
</gene>
<dbReference type="PANTHER" id="PTHR12110">
    <property type="entry name" value="HYDROXYPYRUVATE ISOMERASE"/>
    <property type="match status" value="1"/>
</dbReference>
<dbReference type="PANTHER" id="PTHR12110:SF21">
    <property type="entry name" value="XYLOSE ISOMERASE-LIKE TIM BARREL DOMAIN-CONTAINING PROTEIN"/>
    <property type="match status" value="1"/>
</dbReference>
<dbReference type="InterPro" id="IPR013022">
    <property type="entry name" value="Xyl_isomerase-like_TIM-brl"/>
</dbReference>
<keyword evidence="3" id="KW-1185">Reference proteome</keyword>